<evidence type="ECO:0000256" key="2">
    <source>
        <dbReference type="PROSITE-ProRule" id="PRU00023"/>
    </source>
</evidence>
<dbReference type="InterPro" id="IPR002110">
    <property type="entry name" value="Ankyrin_rpt"/>
</dbReference>
<evidence type="ECO:0000259" key="5">
    <source>
        <dbReference type="Pfam" id="PF22939"/>
    </source>
</evidence>
<dbReference type="InterPro" id="IPR027417">
    <property type="entry name" value="P-loop_NTPase"/>
</dbReference>
<keyword evidence="2" id="KW-0040">ANK repeat</keyword>
<protein>
    <submittedName>
        <fullName evidence="7">Uncharacterized protein</fullName>
    </submittedName>
</protein>
<evidence type="ECO:0000256" key="3">
    <source>
        <dbReference type="SAM" id="MobiDB-lite"/>
    </source>
</evidence>
<comment type="caution">
    <text evidence="7">The sequence shown here is derived from an EMBL/GenBank/DDBJ whole genome shotgun (WGS) entry which is preliminary data.</text>
</comment>
<evidence type="ECO:0000259" key="6">
    <source>
        <dbReference type="Pfam" id="PF24883"/>
    </source>
</evidence>
<dbReference type="SUPFAM" id="SSF48403">
    <property type="entry name" value="Ankyrin repeat"/>
    <property type="match status" value="2"/>
</dbReference>
<name>A0A8H3ELW9_9LECA</name>
<accession>A0A8H3ELW9</accession>
<dbReference type="Gene3D" id="1.25.40.20">
    <property type="entry name" value="Ankyrin repeat-containing domain"/>
    <property type="match status" value="2"/>
</dbReference>
<dbReference type="EMBL" id="CAJPDR010000022">
    <property type="protein sequence ID" value="CAF9907634.1"/>
    <property type="molecule type" value="Genomic_DNA"/>
</dbReference>
<dbReference type="PROSITE" id="PS50088">
    <property type="entry name" value="ANK_REPEAT"/>
    <property type="match status" value="1"/>
</dbReference>
<evidence type="ECO:0000313" key="7">
    <source>
        <dbReference type="EMBL" id="CAF9907634.1"/>
    </source>
</evidence>
<feature type="domain" description="Azaphilone pigments biosynthesis cluster protein L N-terminal" evidence="4">
    <location>
        <begin position="13"/>
        <end position="121"/>
    </location>
</feature>
<feature type="domain" description="Nephrocystin 3-like N-terminal" evidence="6">
    <location>
        <begin position="195"/>
        <end position="360"/>
    </location>
</feature>
<dbReference type="InterPro" id="IPR031348">
    <property type="entry name" value="PigL_N"/>
</dbReference>
<keyword evidence="8" id="KW-1185">Reference proteome</keyword>
<reference evidence="7" key="1">
    <citation type="submission" date="2021-03" db="EMBL/GenBank/DDBJ databases">
        <authorList>
            <person name="Tagirdzhanova G."/>
        </authorList>
    </citation>
    <scope>NUCLEOTIDE SEQUENCE</scope>
</reference>
<dbReference type="Gene3D" id="3.40.50.300">
    <property type="entry name" value="P-loop containing nucleotide triphosphate hydrolases"/>
    <property type="match status" value="1"/>
</dbReference>
<dbReference type="OrthoDB" id="448455at2759"/>
<organism evidence="7 8">
    <name type="scientific">Alectoria fallacina</name>
    <dbReference type="NCBI Taxonomy" id="1903189"/>
    <lineage>
        <taxon>Eukaryota</taxon>
        <taxon>Fungi</taxon>
        <taxon>Dikarya</taxon>
        <taxon>Ascomycota</taxon>
        <taxon>Pezizomycotina</taxon>
        <taxon>Lecanoromycetes</taxon>
        <taxon>OSLEUM clade</taxon>
        <taxon>Lecanoromycetidae</taxon>
        <taxon>Lecanorales</taxon>
        <taxon>Lecanorineae</taxon>
        <taxon>Parmeliaceae</taxon>
        <taxon>Alectoria</taxon>
    </lineage>
</organism>
<sequence>MSFGFSVGDIIAVSNLANKVRRRFVDSPDQFRAVSDEVKSLSNVLRDLEDVLPERELTLRQQQDHQEHIQGCKNVLKDLEKIIDKYEILDAHPAGLGNKSRRSWQRLKFEPEDVRDLRSRLISNVGLWNSFMGSLSLSLLTFMIETSGLFQLTNAGVDRLNRHQNEEHLHIVAEWLSPSDYPAQQNDLISRCQEGTGQWLFDSKEFQAWLDGTESTLFCPGIPGAGKTMMTSIMINNLQQRFQGDKKVGIAYVYCNYKRQTEQTIHHLMASQLKQLIQQLPNLPESVCSLHSRHSDKRTIPSIDEISRAIRAIVDDLARTFILIDALDECTDMSNIRSTLLKEVAKLQVERNLCFFATSRFLPNIIAEFRDVVSLEIRATDADVQRYLEDHMSEMPACVSRNRALQEDIKTEIVKSAAGMFLLAQLHLAGLSDKITAKQVRLALQDLPKGSGALKIAYAEALERIRGQKSGFRDLAEAVLSWIVCAQRQLTILDFRHALAVEDNSSEIAEDNFPEADEMVSVCAGMVTVDKESGVIRLVHFTMQEYFESTLQTWAPDAQAAISRTCLTYLSFDVFRAGPCSTGEDVAERCQRNVLFDYAARYWGTHVEITTENTIEEMALGFLGSEKNVDSTCQVVMDYPKNIDRGTRAVYVAKNHKAMHLLAYLGLRRLAVALLRTEQYMDHKNSVGRTPLFYAAKNGHEAVVRILLDEAGVEADCKEDHGLTPLSYASLGGHVEVAKLFMKRNDVDINSTDHGSMTPLLWAVRAGQEAIVSLLLETDDLLVCHRSLEGETSFMNAVHEGYESMVHILLKKDGNQLYAKGIYGQTALHKAAASGYDKLIMLFLERDKDQLNAKEYMKNTALIIAVRFGRLAVVKLLLERDGICFNERDECHLMSALMYAAERGDETIVRLLLKRDKVQVNQRDNLNRTAVETAAIGGHESIVRLLLERKDIDLNMNAKTMEICSKPITELIEQAKDRKYGGPSWRDEPYEVPSERIEE</sequence>
<dbReference type="SMART" id="SM00248">
    <property type="entry name" value="ANK"/>
    <property type="match status" value="8"/>
</dbReference>
<dbReference type="Pfam" id="PF24883">
    <property type="entry name" value="NPHP3_N"/>
    <property type="match status" value="1"/>
</dbReference>
<dbReference type="PANTHER" id="PTHR10039:SF15">
    <property type="entry name" value="NACHT DOMAIN-CONTAINING PROTEIN"/>
    <property type="match status" value="1"/>
</dbReference>
<feature type="region of interest" description="Disordered" evidence="3">
    <location>
        <begin position="979"/>
        <end position="999"/>
    </location>
</feature>
<dbReference type="SUPFAM" id="SSF52540">
    <property type="entry name" value="P-loop containing nucleoside triphosphate hydrolases"/>
    <property type="match status" value="1"/>
</dbReference>
<feature type="repeat" description="ANK" evidence="2">
    <location>
        <begin position="687"/>
        <end position="709"/>
    </location>
</feature>
<gene>
    <name evidence="7" type="ORF">ALECFALPRED_003558</name>
</gene>
<proteinExistence type="predicted"/>
<dbReference type="AlphaFoldDB" id="A0A8H3ELW9"/>
<dbReference type="Pfam" id="PF17111">
    <property type="entry name" value="PigL_N"/>
    <property type="match status" value="1"/>
</dbReference>
<dbReference type="PROSITE" id="PS50297">
    <property type="entry name" value="ANK_REP_REGION"/>
    <property type="match status" value="1"/>
</dbReference>
<dbReference type="Pfam" id="PF12796">
    <property type="entry name" value="Ank_2"/>
    <property type="match status" value="3"/>
</dbReference>
<dbReference type="PANTHER" id="PTHR10039">
    <property type="entry name" value="AMELOGENIN"/>
    <property type="match status" value="1"/>
</dbReference>
<dbReference type="Pfam" id="PF22939">
    <property type="entry name" value="WHD_GPIID"/>
    <property type="match status" value="1"/>
</dbReference>
<dbReference type="Proteomes" id="UP000664203">
    <property type="component" value="Unassembled WGS sequence"/>
</dbReference>
<evidence type="ECO:0000256" key="1">
    <source>
        <dbReference type="ARBA" id="ARBA00022737"/>
    </source>
</evidence>
<dbReference type="InterPro" id="IPR054471">
    <property type="entry name" value="GPIID_WHD"/>
</dbReference>
<dbReference type="InterPro" id="IPR036770">
    <property type="entry name" value="Ankyrin_rpt-contain_sf"/>
</dbReference>
<keyword evidence="1" id="KW-0677">Repeat</keyword>
<dbReference type="InterPro" id="IPR056884">
    <property type="entry name" value="NPHP3-like_N"/>
</dbReference>
<evidence type="ECO:0000259" key="4">
    <source>
        <dbReference type="Pfam" id="PF17111"/>
    </source>
</evidence>
<evidence type="ECO:0000313" key="8">
    <source>
        <dbReference type="Proteomes" id="UP000664203"/>
    </source>
</evidence>
<feature type="domain" description="GPI inositol-deacylase winged helix" evidence="5">
    <location>
        <begin position="468"/>
        <end position="548"/>
    </location>
</feature>